<evidence type="ECO:0000313" key="3">
    <source>
        <dbReference type="Proteomes" id="UP000594638"/>
    </source>
</evidence>
<dbReference type="InterPro" id="IPR025476">
    <property type="entry name" value="Helitron_helicase-like"/>
</dbReference>
<dbReference type="OrthoDB" id="1900198at2759"/>
<dbReference type="Proteomes" id="UP000594638">
    <property type="component" value="Unassembled WGS sequence"/>
</dbReference>
<name>A0A8S0RBZ4_OLEEU</name>
<accession>A0A8S0RBZ4</accession>
<proteinExistence type="predicted"/>
<dbReference type="PANTHER" id="PTHR45786">
    <property type="entry name" value="DNA BINDING PROTEIN-LIKE"/>
    <property type="match status" value="1"/>
</dbReference>
<dbReference type="AlphaFoldDB" id="A0A8S0RBZ4"/>
<keyword evidence="3" id="KW-1185">Reference proteome</keyword>
<evidence type="ECO:0000259" key="1">
    <source>
        <dbReference type="Pfam" id="PF14214"/>
    </source>
</evidence>
<dbReference type="Pfam" id="PF14214">
    <property type="entry name" value="Helitron_like_N"/>
    <property type="match status" value="1"/>
</dbReference>
<protein>
    <recommendedName>
        <fullName evidence="1">Helitron helicase-like domain-containing protein</fullName>
    </recommendedName>
</protein>
<dbReference type="PANTHER" id="PTHR45786:SF78">
    <property type="entry name" value="ATP-DEPENDENT DNA HELICASE"/>
    <property type="match status" value="1"/>
</dbReference>
<dbReference type="Gramene" id="OE9A030780T2">
    <property type="protein sequence ID" value="OE9A030780C2"/>
    <property type="gene ID" value="OE9A030780"/>
</dbReference>
<dbReference type="EMBL" id="CACTIH010002344">
    <property type="protein sequence ID" value="CAA2976046.1"/>
    <property type="molecule type" value="Genomic_DNA"/>
</dbReference>
<comment type="caution">
    <text evidence="2">The sequence shown here is derived from an EMBL/GenBank/DDBJ whole genome shotgun (WGS) entry which is preliminary data.</text>
</comment>
<feature type="domain" description="Helitron helicase-like" evidence="1">
    <location>
        <begin position="43"/>
        <end position="223"/>
    </location>
</feature>
<reference evidence="2 3" key="1">
    <citation type="submission" date="2019-12" db="EMBL/GenBank/DDBJ databases">
        <authorList>
            <person name="Alioto T."/>
            <person name="Alioto T."/>
            <person name="Gomez Garrido J."/>
        </authorList>
    </citation>
    <scope>NUCLEOTIDE SEQUENCE [LARGE SCALE GENOMIC DNA]</scope>
</reference>
<sequence length="280" mass="32850">MYFEPEFVEFPSTVTSAAEFIEKENQVLNETKKRSHVSCREYYLCKLQIRPFGKSILLHAGILFQQYVVDMYIKIETVRLDYFRNNQKQIRAELYQGIVDSVENGETRGYKIGRKFVLPQSFTCGPRDILRRYIDVMSIVQRYGKPDIFLTMTCNPNWLEIRQELKHDDEIQNRPDLIAHIFKAKLEELKNDLFKENIFGLVVAHIYVIEFQKRGLPHAHLLLIFNYGHKISSVAHVDKIVSCENPDENKYPYLYSVIVEHNMHSPCGDLNPKKCMHGSE</sequence>
<gene>
    <name evidence="2" type="ORF">OLEA9_A030780</name>
</gene>
<evidence type="ECO:0000313" key="2">
    <source>
        <dbReference type="EMBL" id="CAA2976046.1"/>
    </source>
</evidence>
<organism evidence="2 3">
    <name type="scientific">Olea europaea subsp. europaea</name>
    <dbReference type="NCBI Taxonomy" id="158383"/>
    <lineage>
        <taxon>Eukaryota</taxon>
        <taxon>Viridiplantae</taxon>
        <taxon>Streptophyta</taxon>
        <taxon>Embryophyta</taxon>
        <taxon>Tracheophyta</taxon>
        <taxon>Spermatophyta</taxon>
        <taxon>Magnoliopsida</taxon>
        <taxon>eudicotyledons</taxon>
        <taxon>Gunneridae</taxon>
        <taxon>Pentapetalae</taxon>
        <taxon>asterids</taxon>
        <taxon>lamiids</taxon>
        <taxon>Lamiales</taxon>
        <taxon>Oleaceae</taxon>
        <taxon>Oleeae</taxon>
        <taxon>Olea</taxon>
    </lineage>
</organism>